<organism evidence="1">
    <name type="scientific">Cacopsylla melanoneura</name>
    <dbReference type="NCBI Taxonomy" id="428564"/>
    <lineage>
        <taxon>Eukaryota</taxon>
        <taxon>Metazoa</taxon>
        <taxon>Ecdysozoa</taxon>
        <taxon>Arthropoda</taxon>
        <taxon>Hexapoda</taxon>
        <taxon>Insecta</taxon>
        <taxon>Pterygota</taxon>
        <taxon>Neoptera</taxon>
        <taxon>Paraneoptera</taxon>
        <taxon>Hemiptera</taxon>
        <taxon>Sternorrhyncha</taxon>
        <taxon>Psylloidea</taxon>
        <taxon>Psyllidae</taxon>
        <taxon>Psyllinae</taxon>
        <taxon>Cacopsylla</taxon>
    </lineage>
</organism>
<reference evidence="1" key="1">
    <citation type="submission" date="2021-05" db="EMBL/GenBank/DDBJ databases">
        <authorList>
            <person name="Alioto T."/>
            <person name="Alioto T."/>
            <person name="Gomez Garrido J."/>
        </authorList>
    </citation>
    <scope>NUCLEOTIDE SEQUENCE</scope>
</reference>
<dbReference type="AlphaFoldDB" id="A0A8D8U8T7"/>
<evidence type="ECO:0000313" key="1">
    <source>
        <dbReference type="EMBL" id="CAG6699446.1"/>
    </source>
</evidence>
<protein>
    <submittedName>
        <fullName evidence="1">Uncharacterized protein</fullName>
    </submittedName>
</protein>
<dbReference type="EMBL" id="HBUF01339028">
    <property type="protein sequence ID" value="CAG6699446.1"/>
    <property type="molecule type" value="Transcribed_RNA"/>
</dbReference>
<sequence>MLFSKDLSYTGCPPFVISRFIFDFRCGYFGIVQNIQGANLRFLNENPIFFSDSYSPLKSTYIGLLICNFLKNFWSCRDAGNFTSQTRAVIYQIRVFFRC</sequence>
<name>A0A8D8U8T7_9HEMI</name>
<accession>A0A8D8U8T7</accession>
<proteinExistence type="predicted"/>